<dbReference type="GO" id="GO:0000285">
    <property type="term" value="F:1-phosphatidylinositol-3-phosphate 5-kinase activity"/>
    <property type="evidence" value="ECO:0007669"/>
    <property type="project" value="UniProtKB-EC"/>
</dbReference>
<reference evidence="1" key="1">
    <citation type="submission" date="2021-03" db="EMBL/GenBank/DDBJ databases">
        <authorList>
            <person name="Bekaert M."/>
        </authorList>
    </citation>
    <scope>NUCLEOTIDE SEQUENCE</scope>
</reference>
<dbReference type="InterPro" id="IPR008978">
    <property type="entry name" value="HSP20-like_chaperone"/>
</dbReference>
<keyword evidence="2" id="KW-1185">Reference proteome</keyword>
<accession>A0A8S3PZH4</accession>
<organism evidence="1 2">
    <name type="scientific">Mytilus edulis</name>
    <name type="common">Blue mussel</name>
    <dbReference type="NCBI Taxonomy" id="6550"/>
    <lineage>
        <taxon>Eukaryota</taxon>
        <taxon>Metazoa</taxon>
        <taxon>Spiralia</taxon>
        <taxon>Lophotrochozoa</taxon>
        <taxon>Mollusca</taxon>
        <taxon>Bivalvia</taxon>
        <taxon>Autobranchia</taxon>
        <taxon>Pteriomorphia</taxon>
        <taxon>Mytilida</taxon>
        <taxon>Mytiloidea</taxon>
        <taxon>Mytilidae</taxon>
        <taxon>Mytilinae</taxon>
        <taxon>Mytilus</taxon>
    </lineage>
</organism>
<dbReference type="Gene3D" id="2.60.40.790">
    <property type="match status" value="1"/>
</dbReference>
<dbReference type="AlphaFoldDB" id="A0A8S3PZH4"/>
<protein>
    <submittedName>
        <fullName evidence="1">PIKFYVE</fullName>
        <ecNumber evidence="1">2.7.1.150</ecNumber>
    </submittedName>
</protein>
<sequence length="269" mass="31124">MLTAQGERQRSEDGHEIRELFFRQMTVPRSVDGKNIQCFRDDKGNLTIRAPMAEDVEMEQAKKDYIEHQKEYKPLENVLLFPPPITALKTETGEVLKVAPKPTVTMSSYAPKVRNFSGGENKGKIAYDIWRYDVKIAFKDPTYTKTQKDCAIRRSLSRSAAQILDSVYGSVDNKEQLLSEVYSARQKEDEDVTTWNNRLQDILGKGIEKGIIPYHEMNTMLHAMLWTELRQELKDVSGHKYDSIQDFNHLRVALRQIEKDHQPKKNHQA</sequence>
<name>A0A8S3PZH4_MYTED</name>
<dbReference type="EMBL" id="CAJPWZ010000299">
    <property type="protein sequence ID" value="CAG2189653.1"/>
    <property type="molecule type" value="Genomic_DNA"/>
</dbReference>
<evidence type="ECO:0000313" key="2">
    <source>
        <dbReference type="Proteomes" id="UP000683360"/>
    </source>
</evidence>
<dbReference type="EC" id="2.7.1.150" evidence="1"/>
<dbReference type="OrthoDB" id="10063881at2759"/>
<keyword evidence="1" id="KW-0808">Transferase</keyword>
<dbReference type="Proteomes" id="UP000683360">
    <property type="component" value="Unassembled WGS sequence"/>
</dbReference>
<gene>
    <name evidence="1" type="ORF">MEDL_5003</name>
</gene>
<evidence type="ECO:0000313" key="1">
    <source>
        <dbReference type="EMBL" id="CAG2189653.1"/>
    </source>
</evidence>
<comment type="caution">
    <text evidence="1">The sequence shown here is derived from an EMBL/GenBank/DDBJ whole genome shotgun (WGS) entry which is preliminary data.</text>
</comment>
<proteinExistence type="predicted"/>